<gene>
    <name evidence="2" type="ORF">V7S43_015747</name>
</gene>
<dbReference type="Proteomes" id="UP001632037">
    <property type="component" value="Unassembled WGS sequence"/>
</dbReference>
<evidence type="ECO:0000313" key="3">
    <source>
        <dbReference type="Proteomes" id="UP001632037"/>
    </source>
</evidence>
<sequence length="260" mass="29716">MQDGRSEAAESWTQLSTTEKALVLHRQRRRRIQQKYRQKVKGKVLALQEAVEQLHKEIRQLKRRKAVASPARALCKQTSWNMVVEYVRLFRHGYKPPIFDGTQFLDENYAQKRFLQAVTASNIAFNGGFGVDALFEDWKAISLQYDSTVTELVSLEAGEGEVLVARMDNISTITANMVRNALVPLANDDAEANWPNFATKRLGQQLVIQTTVRFEWDEMRGQFVSVYYEGDMLTPLLKLLGNLEEATRVFCSSLGNHCRL</sequence>
<reference evidence="2 3" key="1">
    <citation type="submission" date="2024-09" db="EMBL/GenBank/DDBJ databases">
        <title>Genome sequencing and assembly of Phytophthora oleae, isolate VK10A, causative agent of rot of olive drupes.</title>
        <authorList>
            <person name="Conti Taguali S."/>
            <person name="Riolo M."/>
            <person name="La Spada F."/>
            <person name="Cacciola S.O."/>
            <person name="Dionisio G."/>
        </authorList>
    </citation>
    <scope>NUCLEOTIDE SEQUENCE [LARGE SCALE GENOMIC DNA]</scope>
    <source>
        <strain evidence="2 3">VK10A</strain>
    </source>
</reference>
<protein>
    <recommendedName>
        <fullName evidence="4">BZIP domain-containing protein</fullName>
    </recommendedName>
</protein>
<feature type="coiled-coil region" evidence="1">
    <location>
        <begin position="37"/>
        <end position="64"/>
    </location>
</feature>
<evidence type="ECO:0000256" key="1">
    <source>
        <dbReference type="SAM" id="Coils"/>
    </source>
</evidence>
<dbReference type="EMBL" id="JBIMZQ010000048">
    <property type="protein sequence ID" value="KAL3659168.1"/>
    <property type="molecule type" value="Genomic_DNA"/>
</dbReference>
<proteinExistence type="predicted"/>
<name>A0ABD3EXI5_9STRA</name>
<accession>A0ABD3EXI5</accession>
<comment type="caution">
    <text evidence="2">The sequence shown here is derived from an EMBL/GenBank/DDBJ whole genome shotgun (WGS) entry which is preliminary data.</text>
</comment>
<evidence type="ECO:0008006" key="4">
    <source>
        <dbReference type="Google" id="ProtNLM"/>
    </source>
</evidence>
<keyword evidence="3" id="KW-1185">Reference proteome</keyword>
<keyword evidence="1" id="KW-0175">Coiled coil</keyword>
<organism evidence="2 3">
    <name type="scientific">Phytophthora oleae</name>
    <dbReference type="NCBI Taxonomy" id="2107226"/>
    <lineage>
        <taxon>Eukaryota</taxon>
        <taxon>Sar</taxon>
        <taxon>Stramenopiles</taxon>
        <taxon>Oomycota</taxon>
        <taxon>Peronosporomycetes</taxon>
        <taxon>Peronosporales</taxon>
        <taxon>Peronosporaceae</taxon>
        <taxon>Phytophthora</taxon>
    </lineage>
</organism>
<evidence type="ECO:0000313" key="2">
    <source>
        <dbReference type="EMBL" id="KAL3659168.1"/>
    </source>
</evidence>
<dbReference type="AlphaFoldDB" id="A0ABD3EXI5"/>